<feature type="region of interest" description="Disordered" evidence="1">
    <location>
        <begin position="47"/>
        <end position="97"/>
    </location>
</feature>
<dbReference type="AlphaFoldDB" id="A0A3A4AC01"/>
<sequence length="219" mass="22720">MPIFGEVMRRRPRGVAPRFRFGALACLAAGIALGLGIHGTGLTGHAAPPPPAAAADPAASASPYPSRGRAQARGSMAEEPTGAASGAASGPASPEAEAAEVVRLTNARRVRAGCRPLRVDARLGAAARAHSRDMATRGYFGHTSPGGVSPWRRMEKAGYHDGGAENIGRGYLTAAEAVAGWMSARTHRRNILDCRLRAVGVGVHHGPGGPWWTQDFGYS</sequence>
<protein>
    <submittedName>
        <fullName evidence="3">CAP domain-containing protein</fullName>
    </submittedName>
</protein>
<dbReference type="PANTHER" id="PTHR31157">
    <property type="entry name" value="SCP DOMAIN-CONTAINING PROTEIN"/>
    <property type="match status" value="1"/>
</dbReference>
<evidence type="ECO:0000313" key="4">
    <source>
        <dbReference type="Proteomes" id="UP000265768"/>
    </source>
</evidence>
<dbReference type="InterPro" id="IPR035940">
    <property type="entry name" value="CAP_sf"/>
</dbReference>
<name>A0A3A4AC01_9ACTN</name>
<dbReference type="EMBL" id="QZEY01000018">
    <property type="protein sequence ID" value="RJL23550.1"/>
    <property type="molecule type" value="Genomic_DNA"/>
</dbReference>
<dbReference type="InterPro" id="IPR014044">
    <property type="entry name" value="CAP_dom"/>
</dbReference>
<reference evidence="3 4" key="1">
    <citation type="submission" date="2018-09" db="EMBL/GenBank/DDBJ databases">
        <title>YIM 75507 draft genome.</title>
        <authorList>
            <person name="Tang S."/>
            <person name="Feng Y."/>
        </authorList>
    </citation>
    <scope>NUCLEOTIDE SEQUENCE [LARGE SCALE GENOMIC DNA]</scope>
    <source>
        <strain evidence="3 4">YIM 75507</strain>
    </source>
</reference>
<proteinExistence type="predicted"/>
<dbReference type="Proteomes" id="UP000265768">
    <property type="component" value="Unassembled WGS sequence"/>
</dbReference>
<dbReference type="SUPFAM" id="SSF55797">
    <property type="entry name" value="PR-1-like"/>
    <property type="match status" value="1"/>
</dbReference>
<feature type="compositionally biased region" description="Low complexity" evidence="1">
    <location>
        <begin position="77"/>
        <end position="96"/>
    </location>
</feature>
<dbReference type="PANTHER" id="PTHR31157:SF1">
    <property type="entry name" value="SCP DOMAIN-CONTAINING PROTEIN"/>
    <property type="match status" value="1"/>
</dbReference>
<dbReference type="Pfam" id="PF00188">
    <property type="entry name" value="CAP"/>
    <property type="match status" value="1"/>
</dbReference>
<accession>A0A3A4AC01</accession>
<dbReference type="OrthoDB" id="68195at2"/>
<comment type="caution">
    <text evidence="3">The sequence shown here is derived from an EMBL/GenBank/DDBJ whole genome shotgun (WGS) entry which is preliminary data.</text>
</comment>
<feature type="domain" description="SCP" evidence="2">
    <location>
        <begin position="103"/>
        <end position="216"/>
    </location>
</feature>
<organism evidence="3 4">
    <name type="scientific">Bailinhaonella thermotolerans</name>
    <dbReference type="NCBI Taxonomy" id="1070861"/>
    <lineage>
        <taxon>Bacteria</taxon>
        <taxon>Bacillati</taxon>
        <taxon>Actinomycetota</taxon>
        <taxon>Actinomycetes</taxon>
        <taxon>Streptosporangiales</taxon>
        <taxon>Streptosporangiaceae</taxon>
        <taxon>Bailinhaonella</taxon>
    </lineage>
</organism>
<evidence type="ECO:0000313" key="3">
    <source>
        <dbReference type="EMBL" id="RJL23550.1"/>
    </source>
</evidence>
<evidence type="ECO:0000259" key="2">
    <source>
        <dbReference type="Pfam" id="PF00188"/>
    </source>
</evidence>
<dbReference type="CDD" id="cd05379">
    <property type="entry name" value="CAP_bacterial"/>
    <property type="match status" value="1"/>
</dbReference>
<dbReference type="Gene3D" id="3.40.33.10">
    <property type="entry name" value="CAP"/>
    <property type="match status" value="1"/>
</dbReference>
<gene>
    <name evidence="3" type="ORF">D5H75_32095</name>
</gene>
<feature type="compositionally biased region" description="Low complexity" evidence="1">
    <location>
        <begin position="53"/>
        <end position="66"/>
    </location>
</feature>
<evidence type="ECO:0000256" key="1">
    <source>
        <dbReference type="SAM" id="MobiDB-lite"/>
    </source>
</evidence>
<keyword evidence="4" id="KW-1185">Reference proteome</keyword>